<gene>
    <name evidence="3" type="ORF">IAB05_04655</name>
</gene>
<dbReference type="EMBL" id="DVNF01000138">
    <property type="protein sequence ID" value="HIU60660.1"/>
    <property type="molecule type" value="Genomic_DNA"/>
</dbReference>
<dbReference type="Proteomes" id="UP000824094">
    <property type="component" value="Unassembled WGS sequence"/>
</dbReference>
<comment type="caution">
    <text evidence="3">The sequence shown here is derived from an EMBL/GenBank/DDBJ whole genome shotgun (WGS) entry which is preliminary data.</text>
</comment>
<accession>A0A9D1MI67</accession>
<keyword evidence="1" id="KW-0812">Transmembrane</keyword>
<evidence type="ECO:0000313" key="3">
    <source>
        <dbReference type="EMBL" id="HIU60660.1"/>
    </source>
</evidence>
<reference evidence="3" key="1">
    <citation type="submission" date="2020-10" db="EMBL/GenBank/DDBJ databases">
        <authorList>
            <person name="Gilroy R."/>
        </authorList>
    </citation>
    <scope>NUCLEOTIDE SEQUENCE</scope>
    <source>
        <strain evidence="3">18911</strain>
    </source>
</reference>
<evidence type="ECO:0000259" key="2">
    <source>
        <dbReference type="Pfam" id="PF03413"/>
    </source>
</evidence>
<feature type="domain" description="PepSY" evidence="2">
    <location>
        <begin position="102"/>
        <end position="175"/>
    </location>
</feature>
<name>A0A9D1MI67_9FIRM</name>
<organism evidence="3 4">
    <name type="scientific">Candidatus Stercoripulliclostridium merdigallinarum</name>
    <dbReference type="NCBI Taxonomy" id="2840951"/>
    <lineage>
        <taxon>Bacteria</taxon>
        <taxon>Bacillati</taxon>
        <taxon>Bacillota</taxon>
        <taxon>Clostridia</taxon>
        <taxon>Eubacteriales</taxon>
        <taxon>Candidatus Stercoripulliclostridium</taxon>
    </lineage>
</organism>
<keyword evidence="1" id="KW-1133">Transmembrane helix</keyword>
<protein>
    <recommendedName>
        <fullName evidence="2">PepSY domain-containing protein</fullName>
    </recommendedName>
</protein>
<evidence type="ECO:0000256" key="1">
    <source>
        <dbReference type="SAM" id="Phobius"/>
    </source>
</evidence>
<feature type="transmembrane region" description="Helical" evidence="1">
    <location>
        <begin position="65"/>
        <end position="89"/>
    </location>
</feature>
<sequence>MRFDEAYEKVLNGTATEEEREYVREQVRKAEQIDNILRSEERAPVTAAVDTETVKKARKQVTMKGAAMIVMIVMLCLIVVAGAVCGGVFGTAVSSAKKAELISSEEARTIAEAAAVNRVAEREDGTLTPHIVDMDKELEIAPKLTDSVYVYTFDFRIMADRWLYEVEVEVNAKTGYAFISDFDRE</sequence>
<dbReference type="Pfam" id="PF03413">
    <property type="entry name" value="PepSY"/>
    <property type="match status" value="1"/>
</dbReference>
<keyword evidence="1" id="KW-0472">Membrane</keyword>
<proteinExistence type="predicted"/>
<reference evidence="3" key="2">
    <citation type="journal article" date="2021" name="PeerJ">
        <title>Extensive microbial diversity within the chicken gut microbiome revealed by metagenomics and culture.</title>
        <authorList>
            <person name="Gilroy R."/>
            <person name="Ravi A."/>
            <person name="Getino M."/>
            <person name="Pursley I."/>
            <person name="Horton D.L."/>
            <person name="Alikhan N.F."/>
            <person name="Baker D."/>
            <person name="Gharbi K."/>
            <person name="Hall N."/>
            <person name="Watson M."/>
            <person name="Adriaenssens E.M."/>
            <person name="Foster-Nyarko E."/>
            <person name="Jarju S."/>
            <person name="Secka A."/>
            <person name="Antonio M."/>
            <person name="Oren A."/>
            <person name="Chaudhuri R.R."/>
            <person name="La Ragione R."/>
            <person name="Hildebrand F."/>
            <person name="Pallen M.J."/>
        </authorList>
    </citation>
    <scope>NUCLEOTIDE SEQUENCE</scope>
    <source>
        <strain evidence="3">18911</strain>
    </source>
</reference>
<dbReference type="InterPro" id="IPR025711">
    <property type="entry name" value="PepSY"/>
</dbReference>
<dbReference type="AlphaFoldDB" id="A0A9D1MI67"/>
<evidence type="ECO:0000313" key="4">
    <source>
        <dbReference type="Proteomes" id="UP000824094"/>
    </source>
</evidence>